<reference evidence="2" key="1">
    <citation type="submission" date="2013-03" db="EMBL/GenBank/DDBJ databases">
        <authorList>
            <person name="Harkins D.M."/>
            <person name="Durkin A.S."/>
            <person name="Brinkac L.M."/>
            <person name="Haft D.H."/>
            <person name="Selengut J.D."/>
            <person name="Sanka R."/>
            <person name="DePew J."/>
            <person name="Purushe J."/>
            <person name="Hartskeerl R.A."/>
            <person name="Ahmed A."/>
            <person name="van der Linden H."/>
            <person name="Goris M.G.A."/>
            <person name="Vinetz J.M."/>
            <person name="Sutton G.G."/>
            <person name="Nierman W.C."/>
            <person name="Fouts D.E."/>
        </authorList>
    </citation>
    <scope>NUCLEOTIDE SEQUENCE [LARGE SCALE GENOMIC DNA]</scope>
    <source>
        <strain evidence="2">ICFT</strain>
    </source>
</reference>
<keyword evidence="1" id="KW-0812">Transmembrane</keyword>
<sequence length="140" mass="15851">MNPRSDVNLRFSENREKLSRVYSKVKLYCLASGVVDSIALHIKLTEFLNLVEKETSGKENSDFETEAMKLFLRSGILHSQKNKSFDLPAIEPSRMVPNPVDFGPLGELAEPKEKLEPVAVFLSVIFWGSVYAFLLYGLLR</sequence>
<comment type="caution">
    <text evidence="2">The sequence shown here is derived from an EMBL/GenBank/DDBJ whole genome shotgun (WGS) entry which is preliminary data.</text>
</comment>
<dbReference type="OrthoDB" id="330287at2"/>
<dbReference type="RefSeq" id="WP_002997358.1">
    <property type="nucleotide sequence ID" value="NZ_AOHC02000018.1"/>
</dbReference>
<accession>N1WND5</accession>
<proteinExistence type="predicted"/>
<keyword evidence="3" id="KW-1185">Reference proteome</keyword>
<evidence type="ECO:0000313" key="2">
    <source>
        <dbReference type="EMBL" id="EMY78762.1"/>
    </source>
</evidence>
<evidence type="ECO:0000256" key="1">
    <source>
        <dbReference type="SAM" id="Phobius"/>
    </source>
</evidence>
<protein>
    <submittedName>
        <fullName evidence="2">Uncharacterized protein</fullName>
    </submittedName>
</protein>
<keyword evidence="1" id="KW-0472">Membrane</keyword>
<organism evidence="2 3">
    <name type="scientific">Leptospira weilii serovar Ranarum str. ICFT</name>
    <dbReference type="NCBI Taxonomy" id="1218598"/>
    <lineage>
        <taxon>Bacteria</taxon>
        <taxon>Pseudomonadati</taxon>
        <taxon>Spirochaetota</taxon>
        <taxon>Spirochaetia</taxon>
        <taxon>Leptospirales</taxon>
        <taxon>Leptospiraceae</taxon>
        <taxon>Leptospira</taxon>
    </lineage>
</organism>
<dbReference type="AlphaFoldDB" id="N1WND5"/>
<dbReference type="Proteomes" id="UP000012313">
    <property type="component" value="Unassembled WGS sequence"/>
</dbReference>
<gene>
    <name evidence="2" type="ORF">LEP1GSC060_2153</name>
</gene>
<evidence type="ECO:0000313" key="3">
    <source>
        <dbReference type="Proteomes" id="UP000012313"/>
    </source>
</evidence>
<dbReference type="EMBL" id="AOHC02000018">
    <property type="protein sequence ID" value="EMY78762.1"/>
    <property type="molecule type" value="Genomic_DNA"/>
</dbReference>
<dbReference type="STRING" id="1218598.LEP1GSC060_2153"/>
<keyword evidence="1" id="KW-1133">Transmembrane helix</keyword>
<feature type="transmembrane region" description="Helical" evidence="1">
    <location>
        <begin position="118"/>
        <end position="139"/>
    </location>
</feature>
<name>N1WND5_9LEPT</name>